<comment type="caution">
    <text evidence="1">The sequence shown here is derived from an EMBL/GenBank/DDBJ whole genome shotgun (WGS) entry which is preliminary data.</text>
</comment>
<organism evidence="1 2">
    <name type="scientific">Micrococcus lylae</name>
    <dbReference type="NCBI Taxonomy" id="1273"/>
    <lineage>
        <taxon>Bacteria</taxon>
        <taxon>Bacillati</taxon>
        <taxon>Actinomycetota</taxon>
        <taxon>Actinomycetes</taxon>
        <taxon>Micrococcales</taxon>
        <taxon>Micrococcaceae</taxon>
        <taxon>Micrococcus</taxon>
    </lineage>
</organism>
<keyword evidence="2" id="KW-1185">Reference proteome</keyword>
<name>A0ABY2JWJ7_9MICC</name>
<sequence length="107" mass="12401">GIDMIWLDPRLNQVERRCVLTHELVHLEHGHTSCQPPAIEHTVRTETARRLIGLDRLIQALPWAMSPAELADELWVTELVLMDRLRTLTELERTTILARHEDTPQNP</sequence>
<dbReference type="Proteomes" id="UP000297477">
    <property type="component" value="Unassembled WGS sequence"/>
</dbReference>
<dbReference type="EMBL" id="SPKT01000052">
    <property type="protein sequence ID" value="TFH97811.1"/>
    <property type="molecule type" value="Genomic_DNA"/>
</dbReference>
<gene>
    <name evidence="1" type="ORF">E4A49_11800</name>
</gene>
<accession>A0ABY2JWJ7</accession>
<feature type="non-terminal residue" evidence="1">
    <location>
        <position position="1"/>
    </location>
</feature>
<dbReference type="RefSeq" id="WP_135103393.1">
    <property type="nucleotide sequence ID" value="NZ_SPKT01000052.1"/>
</dbReference>
<evidence type="ECO:0000313" key="1">
    <source>
        <dbReference type="EMBL" id="TFH97811.1"/>
    </source>
</evidence>
<reference evidence="1 2" key="1">
    <citation type="submission" date="2019-03" db="EMBL/GenBank/DDBJ databases">
        <title>Reclassification of Micrococcus aloeverae and Micrococcus yunnanensis as later heterotypic synonyms of Micrococcus luteus.</title>
        <authorList>
            <person name="Huang C.-H."/>
        </authorList>
    </citation>
    <scope>NUCLEOTIDE SEQUENCE [LARGE SCALE GENOMIC DNA]</scope>
    <source>
        <strain evidence="1 2">BCRC 12151</strain>
    </source>
</reference>
<protein>
    <submittedName>
        <fullName evidence="1">ImmA/IrrE family metallo-endopeptidase</fullName>
    </submittedName>
</protein>
<proteinExistence type="predicted"/>
<evidence type="ECO:0000313" key="2">
    <source>
        <dbReference type="Proteomes" id="UP000297477"/>
    </source>
</evidence>